<protein>
    <submittedName>
        <fullName evidence="2">Uncharacterized protein</fullName>
    </submittedName>
</protein>
<evidence type="ECO:0000313" key="3">
    <source>
        <dbReference type="Proteomes" id="UP001362999"/>
    </source>
</evidence>
<gene>
    <name evidence="2" type="ORF">R3P38DRAFT_3243980</name>
</gene>
<accession>A0AAV9Z2E1</accession>
<dbReference type="EMBL" id="JAWWNJ010000233">
    <property type="protein sequence ID" value="KAK6969124.1"/>
    <property type="molecule type" value="Genomic_DNA"/>
</dbReference>
<proteinExistence type="predicted"/>
<name>A0AAV9Z2E1_9AGAR</name>
<evidence type="ECO:0000256" key="1">
    <source>
        <dbReference type="SAM" id="MobiDB-lite"/>
    </source>
</evidence>
<dbReference type="AlphaFoldDB" id="A0AAV9Z2E1"/>
<reference evidence="2 3" key="1">
    <citation type="journal article" date="2024" name="J Genomics">
        <title>Draft genome sequencing and assembly of Favolaschia claudopus CIRM-BRFM 2984 isolated from oak limbs.</title>
        <authorList>
            <person name="Navarro D."/>
            <person name="Drula E."/>
            <person name="Chaduli D."/>
            <person name="Cazenave R."/>
            <person name="Ahrendt S."/>
            <person name="Wang J."/>
            <person name="Lipzen A."/>
            <person name="Daum C."/>
            <person name="Barry K."/>
            <person name="Grigoriev I.V."/>
            <person name="Favel A."/>
            <person name="Rosso M.N."/>
            <person name="Martin F."/>
        </authorList>
    </citation>
    <scope>NUCLEOTIDE SEQUENCE [LARGE SCALE GENOMIC DNA]</scope>
    <source>
        <strain evidence="2 3">CIRM-BRFM 2984</strain>
    </source>
</reference>
<keyword evidence="3" id="KW-1185">Reference proteome</keyword>
<evidence type="ECO:0000313" key="2">
    <source>
        <dbReference type="EMBL" id="KAK6969124.1"/>
    </source>
</evidence>
<feature type="compositionally biased region" description="Acidic residues" evidence="1">
    <location>
        <begin position="1"/>
        <end position="15"/>
    </location>
</feature>
<dbReference type="Proteomes" id="UP001362999">
    <property type="component" value="Unassembled WGS sequence"/>
</dbReference>
<sequence length="154" mass="16895">MPDLQDCDSSDDEDLTEGHSARISSASRNCTAPAMMSGTATSQTEHKSFQGSLLAKAKTFSRGELAEGRLTLGPRPLYSGSLPDGTWVISTPLEHQFSWAWCSSSHTRMSDEPDTGVHYSYLSPEDGWLDYYLSLERRDKEKEQGGNGSVLRSG</sequence>
<feature type="region of interest" description="Disordered" evidence="1">
    <location>
        <begin position="1"/>
        <end position="48"/>
    </location>
</feature>
<comment type="caution">
    <text evidence="2">The sequence shown here is derived from an EMBL/GenBank/DDBJ whole genome shotgun (WGS) entry which is preliminary data.</text>
</comment>
<organism evidence="2 3">
    <name type="scientific">Favolaschia claudopus</name>
    <dbReference type="NCBI Taxonomy" id="2862362"/>
    <lineage>
        <taxon>Eukaryota</taxon>
        <taxon>Fungi</taxon>
        <taxon>Dikarya</taxon>
        <taxon>Basidiomycota</taxon>
        <taxon>Agaricomycotina</taxon>
        <taxon>Agaricomycetes</taxon>
        <taxon>Agaricomycetidae</taxon>
        <taxon>Agaricales</taxon>
        <taxon>Marasmiineae</taxon>
        <taxon>Mycenaceae</taxon>
        <taxon>Favolaschia</taxon>
    </lineage>
</organism>